<dbReference type="CDD" id="cd02440">
    <property type="entry name" value="AdoMet_MTases"/>
    <property type="match status" value="1"/>
</dbReference>
<sequence length="199" mass="21289">MDHYRAIAPIYEPLLGPPLAPLRRAAARLLSDHGARRVLDCCAGTGGQMRFMARAGLVPFGLDRSRAMLARAPQSLPRVLAQAQAMPFAADTFDAACITLALHEMPRPTALAVLKDIARVVAAHGLVLAADYAAPLPRLMRPAVHLAERIAGRDHYQGFTAYQRLGGLPPLAREAGLMATPLDGFLGGSLVLWRLDATA</sequence>
<evidence type="ECO:0000259" key="1">
    <source>
        <dbReference type="Pfam" id="PF13649"/>
    </source>
</evidence>
<name>S7THJ3_9BACT</name>
<comment type="caution">
    <text evidence="2">The sequence shown here is derived from an EMBL/GenBank/DDBJ whole genome shotgun (WGS) entry which is preliminary data.</text>
</comment>
<accession>S7THJ3</accession>
<dbReference type="AlphaFoldDB" id="S7THJ3"/>
<dbReference type="EMBL" id="ATHI01000001">
    <property type="protein sequence ID" value="EPR36281.1"/>
    <property type="molecule type" value="Genomic_DNA"/>
</dbReference>
<dbReference type="PATRIC" id="fig|1121439.3.peg.191"/>
<keyword evidence="2" id="KW-0808">Transferase</keyword>
<dbReference type="Gene3D" id="3.40.50.150">
    <property type="entry name" value="Vaccinia Virus protein VP39"/>
    <property type="match status" value="1"/>
</dbReference>
<gene>
    <name evidence="2" type="ORF">dsat_1809</name>
</gene>
<protein>
    <submittedName>
        <fullName evidence="2">Methyltransferase type 11</fullName>
    </submittedName>
</protein>
<organism evidence="2 3">
    <name type="scientific">Alkalidesulfovibrio alkalitolerans DSM 16529</name>
    <dbReference type="NCBI Taxonomy" id="1121439"/>
    <lineage>
        <taxon>Bacteria</taxon>
        <taxon>Pseudomonadati</taxon>
        <taxon>Thermodesulfobacteriota</taxon>
        <taxon>Desulfovibrionia</taxon>
        <taxon>Desulfovibrionales</taxon>
        <taxon>Desulfovibrionaceae</taxon>
        <taxon>Alkalidesulfovibrio</taxon>
    </lineage>
</organism>
<evidence type="ECO:0000313" key="2">
    <source>
        <dbReference type="EMBL" id="EPR36281.1"/>
    </source>
</evidence>
<dbReference type="PANTHER" id="PTHR42912">
    <property type="entry name" value="METHYLTRANSFERASE"/>
    <property type="match status" value="1"/>
</dbReference>
<reference evidence="2 3" key="1">
    <citation type="journal article" date="2013" name="Genome Announc.">
        <title>Draft genome sequences for three mercury-methylating, sulfate-reducing bacteria.</title>
        <authorList>
            <person name="Brown S.D."/>
            <person name="Hurt R.A.Jr."/>
            <person name="Gilmour C.C."/>
            <person name="Elias D.A."/>
        </authorList>
    </citation>
    <scope>NUCLEOTIDE SEQUENCE [LARGE SCALE GENOMIC DNA]</scope>
    <source>
        <strain evidence="2 3">DSM 16529</strain>
    </source>
</reference>
<dbReference type="InterPro" id="IPR041698">
    <property type="entry name" value="Methyltransf_25"/>
</dbReference>
<dbReference type="eggNOG" id="COG2226">
    <property type="taxonomic scope" value="Bacteria"/>
</dbReference>
<dbReference type="Pfam" id="PF13649">
    <property type="entry name" value="Methyltransf_25"/>
    <property type="match status" value="1"/>
</dbReference>
<dbReference type="OrthoDB" id="9808140at2"/>
<dbReference type="InterPro" id="IPR029063">
    <property type="entry name" value="SAM-dependent_MTases_sf"/>
</dbReference>
<dbReference type="RefSeq" id="WP_020885695.1">
    <property type="nucleotide sequence ID" value="NZ_ATHI01000001.1"/>
</dbReference>
<dbReference type="STRING" id="1121439.dsat_1809"/>
<dbReference type="GO" id="GO:0032259">
    <property type="term" value="P:methylation"/>
    <property type="evidence" value="ECO:0007669"/>
    <property type="project" value="UniProtKB-KW"/>
</dbReference>
<dbReference type="SUPFAM" id="SSF53335">
    <property type="entry name" value="S-adenosyl-L-methionine-dependent methyltransferases"/>
    <property type="match status" value="1"/>
</dbReference>
<feature type="domain" description="Methyltransferase" evidence="1">
    <location>
        <begin position="38"/>
        <end position="125"/>
    </location>
</feature>
<evidence type="ECO:0000313" key="3">
    <source>
        <dbReference type="Proteomes" id="UP000014975"/>
    </source>
</evidence>
<keyword evidence="2" id="KW-0489">Methyltransferase</keyword>
<dbReference type="Proteomes" id="UP000014975">
    <property type="component" value="Unassembled WGS sequence"/>
</dbReference>
<proteinExistence type="predicted"/>
<keyword evidence="3" id="KW-1185">Reference proteome</keyword>
<dbReference type="GO" id="GO:0008168">
    <property type="term" value="F:methyltransferase activity"/>
    <property type="evidence" value="ECO:0007669"/>
    <property type="project" value="UniProtKB-KW"/>
</dbReference>
<dbReference type="InterPro" id="IPR050508">
    <property type="entry name" value="Methyltransf_Superfamily"/>
</dbReference>